<dbReference type="AlphaFoldDB" id="A0A7G2C9I4"/>
<dbReference type="InterPro" id="IPR029248">
    <property type="entry name" value="TMEM107"/>
</dbReference>
<sequence>MTILLYPERQRRLLLFSPTFYKRLNENLFIPFRIGMIVFYFCCFIIQCQVKDQFILEHSLLQPPRHPFSAENNIVFRNISENSTLYDFDSVYSNNHRTSDPEKVFAYSNNITNQTTFSFNQDFLFFNESGNFYFTIEKVEQYWAEPAVDSHSGSTSTAIEESGSAEENTRQLVTALDIKRFHYIYSEDDYRFLTSATDLCFAASFLCLCLNLFGVLTTRTLKIEADNVFQSLCGCAAGVLIIVCTHIGVHIARFWHIFYIFVIIPAGFEILLIFYSYWKGMERY</sequence>
<keyword evidence="3" id="KW-1185">Reference proteome</keyword>
<organism evidence="2 3">
    <name type="scientific">Angomonas deanei</name>
    <dbReference type="NCBI Taxonomy" id="59799"/>
    <lineage>
        <taxon>Eukaryota</taxon>
        <taxon>Discoba</taxon>
        <taxon>Euglenozoa</taxon>
        <taxon>Kinetoplastea</taxon>
        <taxon>Metakinetoplastina</taxon>
        <taxon>Trypanosomatida</taxon>
        <taxon>Trypanosomatidae</taxon>
        <taxon>Strigomonadinae</taxon>
        <taxon>Angomonas</taxon>
    </lineage>
</organism>
<protein>
    <submittedName>
        <fullName evidence="2">Transmembrane protein, putative</fullName>
    </submittedName>
</protein>
<keyword evidence="1" id="KW-0472">Membrane</keyword>
<accession>A0A7G2C9I4</accession>
<dbReference type="Pfam" id="PF14995">
    <property type="entry name" value="TMEM107"/>
    <property type="match status" value="1"/>
</dbReference>
<feature type="transmembrane region" description="Helical" evidence="1">
    <location>
        <begin position="228"/>
        <end position="249"/>
    </location>
</feature>
<name>A0A7G2C9I4_9TRYP</name>
<dbReference type="VEuPathDB" id="TriTrypDB:ADEAN_000286800"/>
<feature type="transmembrane region" description="Helical" evidence="1">
    <location>
        <begin position="28"/>
        <end position="46"/>
    </location>
</feature>
<dbReference type="Proteomes" id="UP000515908">
    <property type="component" value="Chromosome 05"/>
</dbReference>
<proteinExistence type="predicted"/>
<keyword evidence="1 2" id="KW-0812">Transmembrane</keyword>
<dbReference type="EMBL" id="LR877149">
    <property type="protein sequence ID" value="CAD2215413.1"/>
    <property type="molecule type" value="Genomic_DNA"/>
</dbReference>
<feature type="transmembrane region" description="Helical" evidence="1">
    <location>
        <begin position="199"/>
        <end position="216"/>
    </location>
</feature>
<keyword evidence="1" id="KW-1133">Transmembrane helix</keyword>
<reference evidence="2 3" key="1">
    <citation type="submission" date="2020-08" db="EMBL/GenBank/DDBJ databases">
        <authorList>
            <person name="Newling K."/>
            <person name="Davey J."/>
            <person name="Forrester S."/>
        </authorList>
    </citation>
    <scope>NUCLEOTIDE SEQUENCE [LARGE SCALE GENOMIC DNA]</scope>
    <source>
        <strain evidence="3">Crithidia deanei Carvalho (ATCC PRA-265)</strain>
    </source>
</reference>
<gene>
    <name evidence="2" type="ORF">ADEAN_000286800</name>
</gene>
<feature type="transmembrane region" description="Helical" evidence="1">
    <location>
        <begin position="256"/>
        <end position="278"/>
    </location>
</feature>
<evidence type="ECO:0000313" key="2">
    <source>
        <dbReference type="EMBL" id="CAD2215413.1"/>
    </source>
</evidence>
<evidence type="ECO:0000313" key="3">
    <source>
        <dbReference type="Proteomes" id="UP000515908"/>
    </source>
</evidence>
<evidence type="ECO:0000256" key="1">
    <source>
        <dbReference type="SAM" id="Phobius"/>
    </source>
</evidence>